<dbReference type="RefSeq" id="WP_320380843.1">
    <property type="nucleotide sequence ID" value="NZ_JAWDIQ010000003.1"/>
</dbReference>
<name>A0ABU5CUR9_9BACI</name>
<proteinExistence type="predicted"/>
<dbReference type="Pfam" id="PF03885">
    <property type="entry name" value="DUF327"/>
    <property type="match status" value="1"/>
</dbReference>
<evidence type="ECO:0000313" key="1">
    <source>
        <dbReference type="EMBL" id="MDY0409985.1"/>
    </source>
</evidence>
<comment type="caution">
    <text evidence="1">The sequence shown here is derived from an EMBL/GenBank/DDBJ whole genome shotgun (WGS) entry which is preliminary data.</text>
</comment>
<organism evidence="1 2">
    <name type="scientific">Paracerasibacillus soli</name>
    <dbReference type="NCBI Taxonomy" id="480284"/>
    <lineage>
        <taxon>Bacteria</taxon>
        <taxon>Bacillati</taxon>
        <taxon>Bacillota</taxon>
        <taxon>Bacilli</taxon>
        <taxon>Bacillales</taxon>
        <taxon>Bacillaceae</taxon>
        <taxon>Paracerasibacillus</taxon>
    </lineage>
</organism>
<sequence>MMKISQEMRAQLETVKKNARTGTESKQPFNRIVQSQVDQMKQDELQRVMEQINVQGERLAKSRNFRDLATFKRLVKDFLKEAVSTGLDLQKSHNFSMTGQSNEMVIVKKVDKKLLELTEDVLNEEKR</sequence>
<keyword evidence="2" id="KW-1185">Reference proteome</keyword>
<dbReference type="Gene3D" id="1.20.120.490">
    <property type="entry name" value="Hypothetical protein TM1646-like domain"/>
    <property type="match status" value="1"/>
</dbReference>
<reference evidence="1 2" key="1">
    <citation type="submission" date="2023-10" db="EMBL/GenBank/DDBJ databases">
        <title>Virgibacillus soli CC-YMP-6 genome.</title>
        <authorList>
            <person name="Miliotis G."/>
            <person name="Sengupta P."/>
            <person name="Hameed A."/>
            <person name="Chuvochina M."/>
            <person name="Mcdonagh F."/>
            <person name="Simpson A.C."/>
            <person name="Singh N.K."/>
            <person name="Rekha P.D."/>
            <person name="Raman K."/>
            <person name="Hugenholtz P."/>
            <person name="Venkateswaran K."/>
        </authorList>
    </citation>
    <scope>NUCLEOTIDE SEQUENCE [LARGE SCALE GENOMIC DNA]</scope>
    <source>
        <strain evidence="1 2">CC-YMP-6</strain>
    </source>
</reference>
<dbReference type="EMBL" id="JAWDIQ010000003">
    <property type="protein sequence ID" value="MDY0409985.1"/>
    <property type="molecule type" value="Genomic_DNA"/>
</dbReference>
<evidence type="ECO:0000313" key="2">
    <source>
        <dbReference type="Proteomes" id="UP001275315"/>
    </source>
</evidence>
<dbReference type="InterPro" id="IPR005585">
    <property type="entry name" value="DUF327"/>
</dbReference>
<dbReference type="Proteomes" id="UP001275315">
    <property type="component" value="Unassembled WGS sequence"/>
</dbReference>
<dbReference type="InterPro" id="IPR024042">
    <property type="entry name" value="TM1646-like_dom_sf"/>
</dbReference>
<accession>A0ABU5CUR9</accession>
<protein>
    <submittedName>
        <fullName evidence="1">YaaR family protein</fullName>
    </submittedName>
</protein>
<dbReference type="SUPFAM" id="SSF158397">
    <property type="entry name" value="TM1646-like"/>
    <property type="match status" value="1"/>
</dbReference>
<gene>
    <name evidence="1" type="ORF">RWD45_17115</name>
</gene>